<dbReference type="InterPro" id="IPR051533">
    <property type="entry name" value="WaaL-like"/>
</dbReference>
<evidence type="ECO:0000256" key="3">
    <source>
        <dbReference type="ARBA" id="ARBA00022989"/>
    </source>
</evidence>
<evidence type="ECO:0000256" key="1">
    <source>
        <dbReference type="ARBA" id="ARBA00004141"/>
    </source>
</evidence>
<feature type="domain" description="O-antigen ligase-related" evidence="6">
    <location>
        <begin position="244"/>
        <end position="345"/>
    </location>
</feature>
<dbReference type="Pfam" id="PF04932">
    <property type="entry name" value="Wzy_C"/>
    <property type="match status" value="1"/>
</dbReference>
<feature type="transmembrane region" description="Helical" evidence="5">
    <location>
        <begin position="109"/>
        <end position="126"/>
    </location>
</feature>
<evidence type="ECO:0000256" key="4">
    <source>
        <dbReference type="ARBA" id="ARBA00023136"/>
    </source>
</evidence>
<evidence type="ECO:0000313" key="8">
    <source>
        <dbReference type="Proteomes" id="UP000292274"/>
    </source>
</evidence>
<feature type="transmembrane region" description="Helical" evidence="5">
    <location>
        <begin position="135"/>
        <end position="156"/>
    </location>
</feature>
<keyword evidence="2 5" id="KW-0812">Transmembrane</keyword>
<dbReference type="EMBL" id="SJJR01000015">
    <property type="protein sequence ID" value="TCB95311.1"/>
    <property type="molecule type" value="Genomic_DNA"/>
</dbReference>
<dbReference type="Proteomes" id="UP000292274">
    <property type="component" value="Unassembled WGS sequence"/>
</dbReference>
<dbReference type="RefSeq" id="WP_131306083.1">
    <property type="nucleotide sequence ID" value="NZ_SJJR01000015.1"/>
</dbReference>
<feature type="transmembrane region" description="Helical" evidence="5">
    <location>
        <begin position="211"/>
        <end position="228"/>
    </location>
</feature>
<feature type="transmembrane region" description="Helical" evidence="5">
    <location>
        <begin position="357"/>
        <end position="383"/>
    </location>
</feature>
<gene>
    <name evidence="7" type="ORF">E0H26_20410</name>
</gene>
<keyword evidence="7" id="KW-0436">Ligase</keyword>
<evidence type="ECO:0000259" key="6">
    <source>
        <dbReference type="Pfam" id="PF04932"/>
    </source>
</evidence>
<evidence type="ECO:0000256" key="5">
    <source>
        <dbReference type="SAM" id="Phobius"/>
    </source>
</evidence>
<dbReference type="PANTHER" id="PTHR37422">
    <property type="entry name" value="TEICHURONIC ACID BIOSYNTHESIS PROTEIN TUAE"/>
    <property type="match status" value="1"/>
</dbReference>
<proteinExistence type="predicted"/>
<sequence>MPTLSPPTVDEPAGKHPVPGARLAAPTLPRLPVWPLVVMFGLVPIWWLAGAFYLGWSLLGAVLLALLLVRGRVPLPPGTGLWLLFLALVVVSATQLASVGSLLAFGLRLGFYVTALVVGVYVYAVARQRADLSSLLVPLCLFWIGLVVLGWLGVLAPRFTLSTPMEMLLPGGIAGNSYIQDLVRITASEFSVRSLNPIYRPSAPFPYTNNYGSAYAMTLPCVVAFIMLRRRGLLRWVLIASLPLSLAPAFLTLNRTMFVSLGAGLLVLGLRAARRGNIRVGASVVGVLLIGGLATLFIPVAELIGNRVESSDTNSDRFALYGEVLRRVAESPWLGYGAPATVDTISAPVPVGTQGQLWMVLFCHGVPALLFFLAWFALAAVICARATSPAGQWLAVVPVVCIVQMPFYGMASPNLAVAFFAIALTMSLVERDARPSGPVLPHPPPRPEAAT</sequence>
<feature type="transmembrane region" description="Helical" evidence="5">
    <location>
        <begin position="280"/>
        <end position="301"/>
    </location>
</feature>
<dbReference type="PANTHER" id="PTHR37422:SF13">
    <property type="entry name" value="LIPOPOLYSACCHARIDE BIOSYNTHESIS PROTEIN PA4999-RELATED"/>
    <property type="match status" value="1"/>
</dbReference>
<keyword evidence="3 5" id="KW-1133">Transmembrane helix</keyword>
<dbReference type="OrthoDB" id="3774626at2"/>
<dbReference type="InterPro" id="IPR007016">
    <property type="entry name" value="O-antigen_ligase-rel_domated"/>
</dbReference>
<feature type="transmembrane region" description="Helical" evidence="5">
    <location>
        <begin position="233"/>
        <end position="251"/>
    </location>
</feature>
<feature type="transmembrane region" description="Helical" evidence="5">
    <location>
        <begin position="81"/>
        <end position="103"/>
    </location>
</feature>
<organism evidence="7 8">
    <name type="scientific">Micromonospora zingiberis</name>
    <dbReference type="NCBI Taxonomy" id="2053011"/>
    <lineage>
        <taxon>Bacteria</taxon>
        <taxon>Bacillati</taxon>
        <taxon>Actinomycetota</taxon>
        <taxon>Actinomycetes</taxon>
        <taxon>Micromonosporales</taxon>
        <taxon>Micromonosporaceae</taxon>
        <taxon>Micromonospora</taxon>
    </lineage>
</organism>
<dbReference type="GO" id="GO:0016020">
    <property type="term" value="C:membrane"/>
    <property type="evidence" value="ECO:0007669"/>
    <property type="project" value="UniProtKB-SubCell"/>
</dbReference>
<keyword evidence="8" id="KW-1185">Reference proteome</keyword>
<feature type="transmembrane region" description="Helical" evidence="5">
    <location>
        <begin position="45"/>
        <end position="69"/>
    </location>
</feature>
<feature type="transmembrane region" description="Helical" evidence="5">
    <location>
        <begin position="413"/>
        <end position="429"/>
    </location>
</feature>
<evidence type="ECO:0000256" key="2">
    <source>
        <dbReference type="ARBA" id="ARBA00022692"/>
    </source>
</evidence>
<comment type="subcellular location">
    <subcellularLocation>
        <location evidence="1">Membrane</location>
        <topology evidence="1">Multi-pass membrane protein</topology>
    </subcellularLocation>
</comment>
<comment type="caution">
    <text evidence="7">The sequence shown here is derived from an EMBL/GenBank/DDBJ whole genome shotgun (WGS) entry which is preliminary data.</text>
</comment>
<dbReference type="AlphaFoldDB" id="A0A4R0GIY3"/>
<reference evidence="7 8" key="1">
    <citation type="submission" date="2019-02" db="EMBL/GenBank/DDBJ databases">
        <title>Jishengella sp. nov., isolated from a root of Zingiber montanum.</title>
        <authorList>
            <person name="Kuncharoen N."/>
            <person name="Kudo T."/>
            <person name="Masahiro Y."/>
            <person name="Ohkuma M."/>
            <person name="Tanasupawat S."/>
        </authorList>
    </citation>
    <scope>NUCLEOTIDE SEQUENCE [LARGE SCALE GENOMIC DNA]</scope>
    <source>
        <strain evidence="7 8">PLAI 1-1</strain>
    </source>
</reference>
<protein>
    <submittedName>
        <fullName evidence="7">O-antigen ligase domain-containing protein</fullName>
    </submittedName>
</protein>
<evidence type="ECO:0000313" key="7">
    <source>
        <dbReference type="EMBL" id="TCB95311.1"/>
    </source>
</evidence>
<accession>A0A4R0GIY3</accession>
<keyword evidence="4 5" id="KW-0472">Membrane</keyword>
<dbReference type="GO" id="GO:0016874">
    <property type="term" value="F:ligase activity"/>
    <property type="evidence" value="ECO:0007669"/>
    <property type="project" value="UniProtKB-KW"/>
</dbReference>
<name>A0A4R0GIY3_9ACTN</name>